<evidence type="ECO:0000313" key="8">
    <source>
        <dbReference type="EMBL" id="CAD8602859.1"/>
    </source>
</evidence>
<proteinExistence type="inferred from homology"/>
<dbReference type="InterPro" id="IPR045014">
    <property type="entry name" value="TM41A/B"/>
</dbReference>
<reference evidence="8" key="1">
    <citation type="submission" date="2021-01" db="EMBL/GenBank/DDBJ databases">
        <authorList>
            <person name="Corre E."/>
            <person name="Pelletier E."/>
            <person name="Niang G."/>
            <person name="Scheremetjew M."/>
            <person name="Finn R."/>
            <person name="Kale V."/>
            <person name="Holt S."/>
            <person name="Cochrane G."/>
            <person name="Meng A."/>
            <person name="Brown T."/>
            <person name="Cohen L."/>
        </authorList>
    </citation>
    <scope>NUCLEOTIDE SEQUENCE</scope>
    <source>
        <strain evidence="8">PLY182g</strain>
    </source>
</reference>
<dbReference type="AlphaFoldDB" id="A0A7S0L5F6"/>
<evidence type="ECO:0000256" key="3">
    <source>
        <dbReference type="ARBA" id="ARBA00022989"/>
    </source>
</evidence>
<feature type="domain" description="VTT" evidence="7">
    <location>
        <begin position="114"/>
        <end position="229"/>
    </location>
</feature>
<evidence type="ECO:0000256" key="1">
    <source>
        <dbReference type="ARBA" id="ARBA00004141"/>
    </source>
</evidence>
<evidence type="ECO:0000259" key="7">
    <source>
        <dbReference type="Pfam" id="PF09335"/>
    </source>
</evidence>
<feature type="transmembrane region" description="Helical" evidence="6">
    <location>
        <begin position="209"/>
        <end position="229"/>
    </location>
</feature>
<protein>
    <recommendedName>
        <fullName evidence="7">VTT domain-containing protein</fullName>
    </recommendedName>
</protein>
<accession>A0A7S0L5F6</accession>
<dbReference type="InterPro" id="IPR032816">
    <property type="entry name" value="VTT_dom"/>
</dbReference>
<feature type="transmembrane region" description="Helical" evidence="6">
    <location>
        <begin position="26"/>
        <end position="48"/>
    </location>
</feature>
<gene>
    <name evidence="8" type="ORF">CPEL01642_LOCUS6192</name>
</gene>
<keyword evidence="4 6" id="KW-0472">Membrane</keyword>
<feature type="transmembrane region" description="Helical" evidence="6">
    <location>
        <begin position="107"/>
        <end position="125"/>
    </location>
</feature>
<dbReference type="EMBL" id="HBEY01012843">
    <property type="protein sequence ID" value="CAD8602859.1"/>
    <property type="molecule type" value="Transcribed_RNA"/>
</dbReference>
<comment type="subcellular location">
    <subcellularLocation>
        <location evidence="1">Membrane</location>
        <topology evidence="1">Multi-pass membrane protein</topology>
    </subcellularLocation>
</comment>
<sequence>MQDGSQPNSHEGGSSKADVTRSQNRLYVSLGTYLLCIGVLAFSFLALLSSAPAVPGTECAGLEFAALFDREGAGLLKMWRCAKVYQAANWWFVVGTFEAVYVGLKTFAIPATFSLSILAGALFPLPVAQLLTGLGEGFGSSLCYLQSRAIAGPLVEHFFSGKLEMLRARAAQEREHMLLFNFFLRLTPFMPNWFINIASPLVGVPLPPFFVGSLVGTQLSLLFLSLTGATLRDVGESGFELGADFRRKGLLLGLTMGVLQCVPLLFIWLSKRAKQHRGLKED</sequence>
<dbReference type="Pfam" id="PF09335">
    <property type="entry name" value="VTT_dom"/>
    <property type="match status" value="1"/>
</dbReference>
<comment type="similarity">
    <text evidence="5">Belongs to the TMEM41 family.</text>
</comment>
<evidence type="ECO:0000256" key="4">
    <source>
        <dbReference type="ARBA" id="ARBA00023136"/>
    </source>
</evidence>
<keyword evidence="3 6" id="KW-1133">Transmembrane helix</keyword>
<dbReference type="GO" id="GO:0016020">
    <property type="term" value="C:membrane"/>
    <property type="evidence" value="ECO:0007669"/>
    <property type="project" value="UniProtKB-SubCell"/>
</dbReference>
<dbReference type="GO" id="GO:0000045">
    <property type="term" value="P:autophagosome assembly"/>
    <property type="evidence" value="ECO:0007669"/>
    <property type="project" value="TreeGrafter"/>
</dbReference>
<evidence type="ECO:0000256" key="2">
    <source>
        <dbReference type="ARBA" id="ARBA00022692"/>
    </source>
</evidence>
<keyword evidence="2 6" id="KW-0812">Transmembrane</keyword>
<name>A0A7S0L5F6_9EUKA</name>
<organism evidence="8">
    <name type="scientific">Coccolithus braarudii</name>
    <dbReference type="NCBI Taxonomy" id="221442"/>
    <lineage>
        <taxon>Eukaryota</taxon>
        <taxon>Haptista</taxon>
        <taxon>Haptophyta</taxon>
        <taxon>Prymnesiophyceae</taxon>
        <taxon>Coccolithales</taxon>
        <taxon>Coccolithaceae</taxon>
        <taxon>Coccolithus</taxon>
    </lineage>
</organism>
<feature type="transmembrane region" description="Helical" evidence="6">
    <location>
        <begin position="177"/>
        <end position="197"/>
    </location>
</feature>
<dbReference type="PANTHER" id="PTHR43220:SF18">
    <property type="entry name" value="TRANSMEMBRANE PROTEIN 41B"/>
    <property type="match status" value="1"/>
</dbReference>
<dbReference type="PANTHER" id="PTHR43220">
    <property type="match status" value="1"/>
</dbReference>
<evidence type="ECO:0000256" key="5">
    <source>
        <dbReference type="ARBA" id="ARBA00025797"/>
    </source>
</evidence>
<feature type="transmembrane region" description="Helical" evidence="6">
    <location>
        <begin position="250"/>
        <end position="269"/>
    </location>
</feature>
<evidence type="ECO:0000256" key="6">
    <source>
        <dbReference type="SAM" id="Phobius"/>
    </source>
</evidence>